<dbReference type="PROSITE" id="PS50125">
    <property type="entry name" value="GUANYLATE_CYCLASE_2"/>
    <property type="match status" value="1"/>
</dbReference>
<dbReference type="Gene3D" id="3.30.70.1230">
    <property type="entry name" value="Nucleotide cyclase"/>
    <property type="match status" value="1"/>
</dbReference>
<dbReference type="Pfam" id="PF00211">
    <property type="entry name" value="Guanylate_cyc"/>
    <property type="match status" value="1"/>
</dbReference>
<dbReference type="InterPro" id="IPR001054">
    <property type="entry name" value="A/G_cyclase"/>
</dbReference>
<feature type="transmembrane region" description="Helical" evidence="3">
    <location>
        <begin position="269"/>
        <end position="288"/>
    </location>
</feature>
<dbReference type="GO" id="GO:0009190">
    <property type="term" value="P:cyclic nucleotide biosynthetic process"/>
    <property type="evidence" value="ECO:0007669"/>
    <property type="project" value="InterPro"/>
</dbReference>
<dbReference type="InterPro" id="IPR019734">
    <property type="entry name" value="TPR_rpt"/>
</dbReference>
<dbReference type="AlphaFoldDB" id="A0A537IH08"/>
<evidence type="ECO:0000313" key="5">
    <source>
        <dbReference type="EMBL" id="TMI70372.1"/>
    </source>
</evidence>
<protein>
    <recommendedName>
        <fullName evidence="4">Guanylate cyclase domain-containing protein</fullName>
    </recommendedName>
</protein>
<evidence type="ECO:0000256" key="2">
    <source>
        <dbReference type="PROSITE-ProRule" id="PRU00339"/>
    </source>
</evidence>
<comment type="caution">
    <text evidence="5">The sequence shown here is derived from an EMBL/GenBank/DDBJ whole genome shotgun (WGS) entry which is preliminary data.</text>
</comment>
<feature type="domain" description="Guanylate cyclase" evidence="4">
    <location>
        <begin position="111"/>
        <end position="224"/>
    </location>
</feature>
<gene>
    <name evidence="5" type="ORF">E6H05_13690</name>
</gene>
<dbReference type="InterPro" id="IPR011990">
    <property type="entry name" value="TPR-like_helical_dom_sf"/>
</dbReference>
<feature type="repeat" description="TPR" evidence="2">
    <location>
        <begin position="550"/>
        <end position="583"/>
    </location>
</feature>
<dbReference type="Gene3D" id="1.25.40.10">
    <property type="entry name" value="Tetratricopeptide repeat domain"/>
    <property type="match status" value="2"/>
</dbReference>
<evidence type="ECO:0000256" key="3">
    <source>
        <dbReference type="SAM" id="Phobius"/>
    </source>
</evidence>
<keyword evidence="2" id="KW-0802">TPR repeat</keyword>
<dbReference type="PANTHER" id="PTHR43081:SF1">
    <property type="entry name" value="ADENYLATE CYCLASE, TERMINAL-DIFFERENTIATION SPECIFIC"/>
    <property type="match status" value="1"/>
</dbReference>
<name>A0A537IH08_9BACT</name>
<evidence type="ECO:0000313" key="6">
    <source>
        <dbReference type="Proteomes" id="UP000318834"/>
    </source>
</evidence>
<sequence>MPRRSWPAGSPGCNSSWPCASATSCIRMCRCRTGPHGPKRPKRTHRPQSRTWATGEFGNSLYNNTTPLASCWSPSVSWCRRTKESPQNCTETPAAALKEPSMSTESAGTVTFLFTDIEGSTRLLRQLGDRRYSEILAEHRKILRTAITASAGQEVDTEGDGFFVAFHAAKDAVRAALTAQQALKAHAWPAGAALRVRMGLHTAVPVAAESGYVGVGVHRASRISQAGHGGQVLLSQTTADMVEGDLPNGVRLRDLGEYRLKDMPHRERIFQLVAPGLPITFPAIRALSMRSSRLYAVGLAAVLMIATAFVLVRTNVVGPRGGINSVAVLPLENLSGDPAQEYLADGMTEALISTLGQVGTLRVISRTSVMQYKGAKKSVPQIARELGVDGVIEGSVLRSGNRIRVTAQLIHGARDRSLWGNSYERDLKDLIALQNEVARAIAGEVRANLTPEQATRLAAARPVDPEAHETYLRGLYEFNKPRTKEHVLASISQFKRAVERDPQHALAWAGMSYAYVWLSLGDDPDTPPQEHWASAKAAGLMAVKSDPALAEAHAALANAVASFREWAAAEEGFRKALELNPNSAQVNVWYSELMFIRGRMPEAVQQVRRAQELDPLNINTNAWTANVLFFARRYDEALDQIRKVLEIEPKFGWAHSILGRILIEKGMHREGVAALRKAEDLGFLHPWHLGMIGRAYVLMGNKVEAQKMLTRLKQEAKKNPFADAPQSMIYAALGEKAEAIAALERGFKRGDDMAVLKTAPWWDALRSDPRYKVLERAVYEN</sequence>
<dbReference type="PROSITE" id="PS51257">
    <property type="entry name" value="PROKAR_LIPOPROTEIN"/>
    <property type="match status" value="1"/>
</dbReference>
<dbReference type="Gene3D" id="3.40.50.10070">
    <property type="entry name" value="TolB, N-terminal domain"/>
    <property type="match status" value="1"/>
</dbReference>
<evidence type="ECO:0000256" key="1">
    <source>
        <dbReference type="ARBA" id="ARBA00005381"/>
    </source>
</evidence>
<accession>A0A537IH08</accession>
<dbReference type="Proteomes" id="UP000318834">
    <property type="component" value="Unassembled WGS sequence"/>
</dbReference>
<keyword evidence="3" id="KW-1133">Transmembrane helix</keyword>
<dbReference type="EMBL" id="VBAP01000147">
    <property type="protein sequence ID" value="TMI70372.1"/>
    <property type="molecule type" value="Genomic_DNA"/>
</dbReference>
<dbReference type="SMART" id="SM00044">
    <property type="entry name" value="CYCc"/>
    <property type="match status" value="1"/>
</dbReference>
<feature type="transmembrane region" description="Helical" evidence="3">
    <location>
        <begin position="294"/>
        <end position="312"/>
    </location>
</feature>
<dbReference type="GO" id="GO:0035556">
    <property type="term" value="P:intracellular signal transduction"/>
    <property type="evidence" value="ECO:0007669"/>
    <property type="project" value="InterPro"/>
</dbReference>
<dbReference type="PROSITE" id="PS50005">
    <property type="entry name" value="TPR"/>
    <property type="match status" value="1"/>
</dbReference>
<reference evidence="5 6" key="1">
    <citation type="journal article" date="2019" name="Nat. Microbiol.">
        <title>Mediterranean grassland soil C-N compound turnover is dependent on rainfall and depth, and is mediated by genomically divergent microorganisms.</title>
        <authorList>
            <person name="Diamond S."/>
            <person name="Andeer P.F."/>
            <person name="Li Z."/>
            <person name="Crits-Christoph A."/>
            <person name="Burstein D."/>
            <person name="Anantharaman K."/>
            <person name="Lane K.R."/>
            <person name="Thomas B.C."/>
            <person name="Pan C."/>
            <person name="Northen T.R."/>
            <person name="Banfield J.F."/>
        </authorList>
    </citation>
    <scope>NUCLEOTIDE SEQUENCE [LARGE SCALE GENOMIC DNA]</scope>
    <source>
        <strain evidence="5">NP_8</strain>
    </source>
</reference>
<dbReference type="InterPro" id="IPR029787">
    <property type="entry name" value="Nucleotide_cyclase"/>
</dbReference>
<dbReference type="PANTHER" id="PTHR43081">
    <property type="entry name" value="ADENYLATE CYCLASE, TERMINAL-DIFFERENTIATION SPECIFIC-RELATED"/>
    <property type="match status" value="1"/>
</dbReference>
<organism evidence="5 6">
    <name type="scientific">Candidatus Segetimicrobium genomatis</name>
    <dbReference type="NCBI Taxonomy" id="2569760"/>
    <lineage>
        <taxon>Bacteria</taxon>
        <taxon>Bacillati</taxon>
        <taxon>Candidatus Sysuimicrobiota</taxon>
        <taxon>Candidatus Sysuimicrobiia</taxon>
        <taxon>Candidatus Sysuimicrobiales</taxon>
        <taxon>Candidatus Segetimicrobiaceae</taxon>
        <taxon>Candidatus Segetimicrobium</taxon>
    </lineage>
</organism>
<comment type="similarity">
    <text evidence="1">Belongs to the adenylyl cyclase class-3 family.</text>
</comment>
<keyword evidence="3" id="KW-0472">Membrane</keyword>
<keyword evidence="3" id="KW-0812">Transmembrane</keyword>
<dbReference type="SMART" id="SM00028">
    <property type="entry name" value="TPR"/>
    <property type="match status" value="3"/>
</dbReference>
<dbReference type="InterPro" id="IPR050697">
    <property type="entry name" value="Adenylyl/Guanylyl_Cyclase_3/4"/>
</dbReference>
<dbReference type="SUPFAM" id="SSF55073">
    <property type="entry name" value="Nucleotide cyclase"/>
    <property type="match status" value="1"/>
</dbReference>
<proteinExistence type="inferred from homology"/>
<dbReference type="SUPFAM" id="SSF48452">
    <property type="entry name" value="TPR-like"/>
    <property type="match status" value="2"/>
</dbReference>
<dbReference type="CDD" id="cd07302">
    <property type="entry name" value="CHD"/>
    <property type="match status" value="1"/>
</dbReference>
<dbReference type="GO" id="GO:0004016">
    <property type="term" value="F:adenylate cyclase activity"/>
    <property type="evidence" value="ECO:0007669"/>
    <property type="project" value="UniProtKB-ARBA"/>
</dbReference>
<evidence type="ECO:0000259" key="4">
    <source>
        <dbReference type="PROSITE" id="PS50125"/>
    </source>
</evidence>